<protein>
    <submittedName>
        <fullName evidence="3">MAP3K7 C-terminal-like protein isoform X1</fullName>
    </submittedName>
</protein>
<dbReference type="AlphaFoldDB" id="A0A6P8R7N6"/>
<name>A0A6P8R7N6_GEOSA</name>
<gene>
    <name evidence="3" type="primary">MAP3K7CL</name>
</gene>
<dbReference type="InterPro" id="IPR042800">
    <property type="entry name" value="Map3k7cl"/>
</dbReference>
<reference evidence="3" key="1">
    <citation type="submission" date="2025-08" db="UniProtKB">
        <authorList>
            <consortium name="RefSeq"/>
        </authorList>
    </citation>
    <scope>IDENTIFICATION</scope>
</reference>
<accession>A0A6P8R7N6</accession>
<dbReference type="Proteomes" id="UP000515159">
    <property type="component" value="Chromosome 4"/>
</dbReference>
<dbReference type="GO" id="GO:0005829">
    <property type="term" value="C:cytosol"/>
    <property type="evidence" value="ECO:0007669"/>
    <property type="project" value="TreeGrafter"/>
</dbReference>
<organism evidence="2 3">
    <name type="scientific">Geotrypetes seraphini</name>
    <name type="common">Gaboon caecilian</name>
    <name type="synonym">Caecilia seraphini</name>
    <dbReference type="NCBI Taxonomy" id="260995"/>
    <lineage>
        <taxon>Eukaryota</taxon>
        <taxon>Metazoa</taxon>
        <taxon>Chordata</taxon>
        <taxon>Craniata</taxon>
        <taxon>Vertebrata</taxon>
        <taxon>Euteleostomi</taxon>
        <taxon>Amphibia</taxon>
        <taxon>Gymnophiona</taxon>
        <taxon>Geotrypetes</taxon>
    </lineage>
</organism>
<keyword evidence="1" id="KW-0175">Coiled coil</keyword>
<dbReference type="CTD" id="56911"/>
<proteinExistence type="predicted"/>
<dbReference type="InParanoid" id="A0A6P8R7N6"/>
<evidence type="ECO:0000313" key="2">
    <source>
        <dbReference type="Proteomes" id="UP000515159"/>
    </source>
</evidence>
<dbReference type="GO" id="GO:0005634">
    <property type="term" value="C:nucleus"/>
    <property type="evidence" value="ECO:0007669"/>
    <property type="project" value="TreeGrafter"/>
</dbReference>
<dbReference type="RefSeq" id="XP_033796203.1">
    <property type="nucleotide sequence ID" value="XM_033940312.1"/>
</dbReference>
<dbReference type="OrthoDB" id="8866809at2759"/>
<sequence length="157" mass="18163">MLEVINKLVSSSVPMISTARLPAAQPVRIAFRVDDSTEDNPENTFPLELPDLEKQLQPHPPCHTSKESMQLFKHHCRIAKEYQEVKKEITLLEQRKQELIAKLEQAEKENVEEKAATLGPEYKELTEENQSLSLAYSQYKEQLENLRIQYQKRQGSS</sequence>
<evidence type="ECO:0000256" key="1">
    <source>
        <dbReference type="SAM" id="Coils"/>
    </source>
</evidence>
<dbReference type="PANTHER" id="PTHR47140">
    <property type="entry name" value="MAP3K7 C-TERMINAL-LIKE PROTEIN"/>
    <property type="match status" value="1"/>
</dbReference>
<evidence type="ECO:0000313" key="3">
    <source>
        <dbReference type="RefSeq" id="XP_033796203.1"/>
    </source>
</evidence>
<feature type="coiled-coil region" evidence="1">
    <location>
        <begin position="82"/>
        <end position="149"/>
    </location>
</feature>
<dbReference type="KEGG" id="gsh:117358728"/>
<keyword evidence="2" id="KW-1185">Reference proteome</keyword>
<dbReference type="PANTHER" id="PTHR47140:SF1">
    <property type="entry name" value="MAP3K7 C-TERMINAL-LIKE PROTEIN"/>
    <property type="match status" value="1"/>
</dbReference>
<dbReference type="GeneID" id="117358728"/>